<keyword evidence="1" id="KW-0547">Nucleotide-binding</keyword>
<dbReference type="InterPro" id="IPR009057">
    <property type="entry name" value="Homeodomain-like_sf"/>
</dbReference>
<dbReference type="PANTHER" id="PTHR32071:SF57">
    <property type="entry name" value="C4-DICARBOXYLATE TRANSPORT TRANSCRIPTIONAL REGULATORY PROTEIN DCTD"/>
    <property type="match status" value="1"/>
</dbReference>
<dbReference type="CDD" id="cd00009">
    <property type="entry name" value="AAA"/>
    <property type="match status" value="1"/>
</dbReference>
<dbReference type="NCBIfam" id="TIGR00229">
    <property type="entry name" value="sensory_box"/>
    <property type="match status" value="2"/>
</dbReference>
<accession>A0A267MGT5</accession>
<dbReference type="OrthoDB" id="9803970at2"/>
<name>A0A267MGT5_9FIRM</name>
<evidence type="ECO:0000313" key="9">
    <source>
        <dbReference type="Proteomes" id="UP000216024"/>
    </source>
</evidence>
<dbReference type="Pfam" id="PF00989">
    <property type="entry name" value="PAS"/>
    <property type="match status" value="2"/>
</dbReference>
<dbReference type="GO" id="GO:0043565">
    <property type="term" value="F:sequence-specific DNA binding"/>
    <property type="evidence" value="ECO:0007669"/>
    <property type="project" value="InterPro"/>
</dbReference>
<dbReference type="InterPro" id="IPR027417">
    <property type="entry name" value="P-loop_NTPase"/>
</dbReference>
<dbReference type="InterPro" id="IPR035965">
    <property type="entry name" value="PAS-like_dom_sf"/>
</dbReference>
<dbReference type="SUPFAM" id="SSF55785">
    <property type="entry name" value="PYP-like sensor domain (PAS domain)"/>
    <property type="match status" value="2"/>
</dbReference>
<dbReference type="InterPro" id="IPR025662">
    <property type="entry name" value="Sigma_54_int_dom_ATP-bd_1"/>
</dbReference>
<sequence>MEKKYKGKINTKKITEDYLRTQQYLTNEFNAIIDSTYNGILAINRDQEIVVCNDSAENILGLEGQKNIGRNIQEVLQECRLVKVLESGKGALGREKVLNNRNLSINTTPVVKDGEIVGAVAIFQDISNLRKVKKALEAEKNATEVLRNIINNAYDGIVVVNKDGYITMMNEPYAQFLGVERKKVIGKHVTEVIEGTRVHLVAKTGKEEFGQIQKIRDKNVVVMRTPILKKSKVIGAIGKILFKDLNEINVLASKISQIEKELKYYKNALKEVSETKYSFDNIVGKSNKLTETKYLAQKACHTSSNVLIRGESGTGKELFAHAIHGSSKRNMGPFIKVNCAAIPDELLESELFGYEEGAFTGAKKGGKIGKFELANGGSIFLDEIGDMPQSMQAKLLRVLQEKEVERVGGTKSIKLDVRIIAATNRDLEEMVKNNQFREDLYYRLNVMSINVPALRDRIEDLDHLVEYLLFKLSKRVGNYVSGISKEAIKWLKTYSWPGNVRELENVLERAINLVDYGKKIEIENLPMHITNMDRGLSTMKEDKPLRKILDEAEKEAILKCLKKVGGNRTKAAKILDISRSSLYEKLWRYGIN</sequence>
<dbReference type="InterPro" id="IPR002078">
    <property type="entry name" value="Sigma_54_int"/>
</dbReference>
<dbReference type="FunFam" id="3.40.50.300:FF:000006">
    <property type="entry name" value="DNA-binding transcriptional regulator NtrC"/>
    <property type="match status" value="1"/>
</dbReference>
<dbReference type="CDD" id="cd00130">
    <property type="entry name" value="PAS"/>
    <property type="match status" value="2"/>
</dbReference>
<evidence type="ECO:0000256" key="3">
    <source>
        <dbReference type="ARBA" id="ARBA00023015"/>
    </source>
</evidence>
<keyword evidence="5" id="KW-0804">Transcription</keyword>
<keyword evidence="3" id="KW-0805">Transcription regulation</keyword>
<evidence type="ECO:0000313" key="8">
    <source>
        <dbReference type="EMBL" id="PAB58677.1"/>
    </source>
</evidence>
<dbReference type="InterPro" id="IPR000014">
    <property type="entry name" value="PAS"/>
</dbReference>
<dbReference type="Gene3D" id="3.30.450.20">
    <property type="entry name" value="PAS domain"/>
    <property type="match status" value="2"/>
</dbReference>
<keyword evidence="9" id="KW-1185">Reference proteome</keyword>
<dbReference type="SMART" id="SM00382">
    <property type="entry name" value="AAA"/>
    <property type="match status" value="1"/>
</dbReference>
<protein>
    <submittedName>
        <fullName evidence="8">Sigma-54-dependent Fis family transcriptional regulator</fullName>
    </submittedName>
</protein>
<evidence type="ECO:0000256" key="2">
    <source>
        <dbReference type="ARBA" id="ARBA00022840"/>
    </source>
</evidence>
<evidence type="ECO:0000259" key="7">
    <source>
        <dbReference type="PROSITE" id="PS50112"/>
    </source>
</evidence>
<dbReference type="InterPro" id="IPR025944">
    <property type="entry name" value="Sigma_54_int_dom_CS"/>
</dbReference>
<dbReference type="Gene3D" id="1.10.8.60">
    <property type="match status" value="1"/>
</dbReference>
<dbReference type="SMART" id="SM00091">
    <property type="entry name" value="PAS"/>
    <property type="match status" value="2"/>
</dbReference>
<dbReference type="InterPro" id="IPR003593">
    <property type="entry name" value="AAA+_ATPase"/>
</dbReference>
<dbReference type="GO" id="GO:0006355">
    <property type="term" value="P:regulation of DNA-templated transcription"/>
    <property type="evidence" value="ECO:0007669"/>
    <property type="project" value="InterPro"/>
</dbReference>
<reference evidence="8 9" key="1">
    <citation type="submission" date="2017-06" db="EMBL/GenBank/DDBJ databases">
        <title>Draft genome sequence of anaerobic fermentative bacterium Anaeromicrobium sediminis DY2726D isolated from West Pacific Ocean sediments.</title>
        <authorList>
            <person name="Zeng X."/>
        </authorList>
    </citation>
    <scope>NUCLEOTIDE SEQUENCE [LARGE SCALE GENOMIC DNA]</scope>
    <source>
        <strain evidence="8 9">DY2726D</strain>
    </source>
</reference>
<dbReference type="PROSITE" id="PS50045">
    <property type="entry name" value="SIGMA54_INTERACT_4"/>
    <property type="match status" value="1"/>
</dbReference>
<comment type="caution">
    <text evidence="8">The sequence shown here is derived from an EMBL/GenBank/DDBJ whole genome shotgun (WGS) entry which is preliminary data.</text>
</comment>
<keyword evidence="4" id="KW-0238">DNA-binding</keyword>
<feature type="domain" description="PAS" evidence="7">
    <location>
        <begin position="25"/>
        <end position="101"/>
    </location>
</feature>
<dbReference type="SUPFAM" id="SSF52540">
    <property type="entry name" value="P-loop containing nucleoside triphosphate hydrolases"/>
    <property type="match status" value="1"/>
</dbReference>
<dbReference type="PROSITE" id="PS50112">
    <property type="entry name" value="PAS"/>
    <property type="match status" value="2"/>
</dbReference>
<dbReference type="EMBL" id="NIBG01000013">
    <property type="protein sequence ID" value="PAB58677.1"/>
    <property type="molecule type" value="Genomic_DNA"/>
</dbReference>
<dbReference type="Gene3D" id="3.40.50.300">
    <property type="entry name" value="P-loop containing nucleotide triphosphate hydrolases"/>
    <property type="match status" value="1"/>
</dbReference>
<dbReference type="PROSITE" id="PS00675">
    <property type="entry name" value="SIGMA54_INTERACT_1"/>
    <property type="match status" value="1"/>
</dbReference>
<dbReference type="Proteomes" id="UP000216024">
    <property type="component" value="Unassembled WGS sequence"/>
</dbReference>
<dbReference type="InterPro" id="IPR025943">
    <property type="entry name" value="Sigma_54_int_dom_ATP-bd_2"/>
</dbReference>
<evidence type="ECO:0000259" key="6">
    <source>
        <dbReference type="PROSITE" id="PS50045"/>
    </source>
</evidence>
<gene>
    <name evidence="8" type="ORF">CCE28_14330</name>
</gene>
<dbReference type="InterPro" id="IPR002197">
    <property type="entry name" value="HTH_Fis"/>
</dbReference>
<dbReference type="InterPro" id="IPR013767">
    <property type="entry name" value="PAS_fold"/>
</dbReference>
<evidence type="ECO:0000256" key="1">
    <source>
        <dbReference type="ARBA" id="ARBA00022741"/>
    </source>
</evidence>
<dbReference type="GO" id="GO:0005524">
    <property type="term" value="F:ATP binding"/>
    <property type="evidence" value="ECO:0007669"/>
    <property type="project" value="UniProtKB-KW"/>
</dbReference>
<dbReference type="PRINTS" id="PR01590">
    <property type="entry name" value="HTHFIS"/>
</dbReference>
<keyword evidence="2" id="KW-0067">ATP-binding</keyword>
<dbReference type="InterPro" id="IPR058031">
    <property type="entry name" value="AAA_lid_NorR"/>
</dbReference>
<dbReference type="Pfam" id="PF00158">
    <property type="entry name" value="Sigma54_activat"/>
    <property type="match status" value="1"/>
</dbReference>
<evidence type="ECO:0000256" key="4">
    <source>
        <dbReference type="ARBA" id="ARBA00023125"/>
    </source>
</evidence>
<feature type="domain" description="PAS" evidence="7">
    <location>
        <begin position="142"/>
        <end position="193"/>
    </location>
</feature>
<dbReference type="Gene3D" id="1.10.10.60">
    <property type="entry name" value="Homeodomain-like"/>
    <property type="match status" value="1"/>
</dbReference>
<dbReference type="PANTHER" id="PTHR32071">
    <property type="entry name" value="TRANSCRIPTIONAL REGULATORY PROTEIN"/>
    <property type="match status" value="1"/>
</dbReference>
<dbReference type="PROSITE" id="PS00688">
    <property type="entry name" value="SIGMA54_INTERACT_3"/>
    <property type="match status" value="1"/>
</dbReference>
<dbReference type="SUPFAM" id="SSF46689">
    <property type="entry name" value="Homeodomain-like"/>
    <property type="match status" value="1"/>
</dbReference>
<dbReference type="Pfam" id="PF02954">
    <property type="entry name" value="HTH_8"/>
    <property type="match status" value="1"/>
</dbReference>
<feature type="domain" description="Sigma-54 factor interaction" evidence="6">
    <location>
        <begin position="282"/>
        <end position="512"/>
    </location>
</feature>
<organism evidence="8 9">
    <name type="scientific">Anaeromicrobium sediminis</name>
    <dbReference type="NCBI Taxonomy" id="1478221"/>
    <lineage>
        <taxon>Bacteria</taxon>
        <taxon>Bacillati</taxon>
        <taxon>Bacillota</taxon>
        <taxon>Clostridia</taxon>
        <taxon>Peptostreptococcales</taxon>
        <taxon>Thermotaleaceae</taxon>
        <taxon>Anaeromicrobium</taxon>
    </lineage>
</organism>
<dbReference type="Pfam" id="PF25601">
    <property type="entry name" value="AAA_lid_14"/>
    <property type="match status" value="1"/>
</dbReference>
<dbReference type="AlphaFoldDB" id="A0A267MGT5"/>
<dbReference type="PROSITE" id="PS00676">
    <property type="entry name" value="SIGMA54_INTERACT_2"/>
    <property type="match status" value="1"/>
</dbReference>
<proteinExistence type="predicted"/>
<evidence type="ECO:0000256" key="5">
    <source>
        <dbReference type="ARBA" id="ARBA00023163"/>
    </source>
</evidence>